<dbReference type="EMBL" id="QGKY02000190">
    <property type="protein sequence ID" value="KAF2588858.1"/>
    <property type="molecule type" value="Genomic_DNA"/>
</dbReference>
<protein>
    <submittedName>
        <fullName evidence="1">Uncharacterized protein</fullName>
    </submittedName>
</protein>
<evidence type="ECO:0000313" key="1">
    <source>
        <dbReference type="EMBL" id="KAF2588858.1"/>
    </source>
</evidence>
<gene>
    <name evidence="1" type="ORF">F2Q70_00038083</name>
</gene>
<reference evidence="1" key="1">
    <citation type="submission" date="2019-12" db="EMBL/GenBank/DDBJ databases">
        <title>Genome sequencing and annotation of Brassica cretica.</title>
        <authorList>
            <person name="Studholme D.J."/>
            <person name="Sarris P.F."/>
        </authorList>
    </citation>
    <scope>NUCLEOTIDE SEQUENCE</scope>
    <source>
        <strain evidence="1">PFS-102/07</strain>
        <tissue evidence="1">Leaf</tissue>
    </source>
</reference>
<name>A0A8S9K596_BRACR</name>
<comment type="caution">
    <text evidence="1">The sequence shown here is derived from an EMBL/GenBank/DDBJ whole genome shotgun (WGS) entry which is preliminary data.</text>
</comment>
<accession>A0A8S9K596</accession>
<sequence>MKCTQNENDILRNKSNDIICIADLEERAQRTHVPEREEKLIINHHTLKRDPMEEIWFYLMFRLNRRRIVELVHGVEVWNLCLKVVVIGSVITNHIHKISRCCSWEAPSGRVWESSESRPKVLKPLEVLASSGAQPTLFQKRAAMCQSSGSKMGNSESSGMMEIWMRLGLRFQGSTTGDVHRKVLDCLSNRCKHLIHLN</sequence>
<organism evidence="1">
    <name type="scientific">Brassica cretica</name>
    <name type="common">Mustard</name>
    <dbReference type="NCBI Taxonomy" id="69181"/>
    <lineage>
        <taxon>Eukaryota</taxon>
        <taxon>Viridiplantae</taxon>
        <taxon>Streptophyta</taxon>
        <taxon>Embryophyta</taxon>
        <taxon>Tracheophyta</taxon>
        <taxon>Spermatophyta</taxon>
        <taxon>Magnoliopsida</taxon>
        <taxon>eudicotyledons</taxon>
        <taxon>Gunneridae</taxon>
        <taxon>Pentapetalae</taxon>
        <taxon>rosids</taxon>
        <taxon>malvids</taxon>
        <taxon>Brassicales</taxon>
        <taxon>Brassicaceae</taxon>
        <taxon>Brassiceae</taxon>
        <taxon>Brassica</taxon>
    </lineage>
</organism>
<proteinExistence type="predicted"/>
<dbReference type="AlphaFoldDB" id="A0A8S9K596"/>